<proteinExistence type="predicted"/>
<evidence type="ECO:0000313" key="1">
    <source>
        <dbReference type="EMBL" id="RDX64765.1"/>
    </source>
</evidence>
<feature type="non-terminal residue" evidence="1">
    <location>
        <position position="1"/>
    </location>
</feature>
<organism evidence="1 2">
    <name type="scientific">Mucuna pruriens</name>
    <name type="common">Velvet bean</name>
    <name type="synonym">Dolichos pruriens</name>
    <dbReference type="NCBI Taxonomy" id="157652"/>
    <lineage>
        <taxon>Eukaryota</taxon>
        <taxon>Viridiplantae</taxon>
        <taxon>Streptophyta</taxon>
        <taxon>Embryophyta</taxon>
        <taxon>Tracheophyta</taxon>
        <taxon>Spermatophyta</taxon>
        <taxon>Magnoliopsida</taxon>
        <taxon>eudicotyledons</taxon>
        <taxon>Gunneridae</taxon>
        <taxon>Pentapetalae</taxon>
        <taxon>rosids</taxon>
        <taxon>fabids</taxon>
        <taxon>Fabales</taxon>
        <taxon>Fabaceae</taxon>
        <taxon>Papilionoideae</taxon>
        <taxon>50 kb inversion clade</taxon>
        <taxon>NPAAA clade</taxon>
        <taxon>indigoferoid/millettioid clade</taxon>
        <taxon>Phaseoleae</taxon>
        <taxon>Mucuna</taxon>
    </lineage>
</organism>
<dbReference type="Proteomes" id="UP000257109">
    <property type="component" value="Unassembled WGS sequence"/>
</dbReference>
<dbReference type="EMBL" id="QJKJ01014233">
    <property type="protein sequence ID" value="RDX64765.1"/>
    <property type="molecule type" value="Genomic_DNA"/>
</dbReference>
<name>A0A371EFE9_MUCPR</name>
<keyword evidence="2" id="KW-1185">Reference proteome</keyword>
<sequence length="138" mass="15846">MAKRKFSIGKSRKFCERWQIPAGKTGANSLRMLYGHTRQHTGLQELHLEAYENSCIYKQKVKQFHDSQILRKEFRVGQKVLLFNSRLKLIVGKLCSRWDGPFVITNVFPMTFHEGLTSTVGEVESILLMEPTTSDGTL</sequence>
<dbReference type="AlphaFoldDB" id="A0A371EFE9"/>
<protein>
    <recommendedName>
        <fullName evidence="3">Reverse transcriptase domain-containing protein</fullName>
    </recommendedName>
</protein>
<reference evidence="1" key="1">
    <citation type="submission" date="2018-05" db="EMBL/GenBank/DDBJ databases">
        <title>Draft genome of Mucuna pruriens seed.</title>
        <authorList>
            <person name="Nnadi N.E."/>
            <person name="Vos R."/>
            <person name="Hasami M.H."/>
            <person name="Devisetty U.K."/>
            <person name="Aguiy J.C."/>
        </authorList>
    </citation>
    <scope>NUCLEOTIDE SEQUENCE [LARGE SCALE GENOMIC DNA]</scope>
    <source>
        <strain evidence="1">JCA_2017</strain>
    </source>
</reference>
<gene>
    <name evidence="1" type="ORF">CR513_56636</name>
</gene>
<evidence type="ECO:0008006" key="3">
    <source>
        <dbReference type="Google" id="ProtNLM"/>
    </source>
</evidence>
<evidence type="ECO:0000313" key="2">
    <source>
        <dbReference type="Proteomes" id="UP000257109"/>
    </source>
</evidence>
<dbReference type="OrthoDB" id="1592968at2759"/>
<comment type="caution">
    <text evidence="1">The sequence shown here is derived from an EMBL/GenBank/DDBJ whole genome shotgun (WGS) entry which is preliminary data.</text>
</comment>
<accession>A0A371EFE9</accession>